<dbReference type="OrthoDB" id="10051381at2759"/>
<protein>
    <submittedName>
        <fullName evidence="1">Uncharacterized protein</fullName>
    </submittedName>
</protein>
<evidence type="ECO:0000313" key="2">
    <source>
        <dbReference type="Proteomes" id="UP000271889"/>
    </source>
</evidence>
<gene>
    <name evidence="1" type="ORF">CGOC_LOCUS11421</name>
</gene>
<organism evidence="1 2">
    <name type="scientific">Cylicostephanus goldi</name>
    <name type="common">Nematode worm</name>
    <dbReference type="NCBI Taxonomy" id="71465"/>
    <lineage>
        <taxon>Eukaryota</taxon>
        <taxon>Metazoa</taxon>
        <taxon>Ecdysozoa</taxon>
        <taxon>Nematoda</taxon>
        <taxon>Chromadorea</taxon>
        <taxon>Rhabditida</taxon>
        <taxon>Rhabditina</taxon>
        <taxon>Rhabditomorpha</taxon>
        <taxon>Strongyloidea</taxon>
        <taxon>Strongylidae</taxon>
        <taxon>Cylicostephanus</taxon>
    </lineage>
</organism>
<evidence type="ECO:0000313" key="1">
    <source>
        <dbReference type="EMBL" id="VDN29994.1"/>
    </source>
</evidence>
<sequence>MRAEALQRAETGAAHSARDLHPAAFNYYAQVDYLTHSKVQIGKMDVMCGKRQAKKFRTEALGMCFPAAKSIFRLYITSFRSTAATADIEKQGFMPTFKGWDRFIVKLDPILAAVLRLEQLLANQLLALSWHKAGDRAEAAKNAA</sequence>
<proteinExistence type="predicted"/>
<reference evidence="1 2" key="1">
    <citation type="submission" date="2018-11" db="EMBL/GenBank/DDBJ databases">
        <authorList>
            <consortium name="Pathogen Informatics"/>
        </authorList>
    </citation>
    <scope>NUCLEOTIDE SEQUENCE [LARGE SCALE GENOMIC DNA]</scope>
</reference>
<name>A0A3P7MK91_CYLGO</name>
<dbReference type="EMBL" id="UYRV01116296">
    <property type="protein sequence ID" value="VDN29994.1"/>
    <property type="molecule type" value="Genomic_DNA"/>
</dbReference>
<accession>A0A3P7MK91</accession>
<keyword evidence="2" id="KW-1185">Reference proteome</keyword>
<dbReference type="AlphaFoldDB" id="A0A3P7MK91"/>
<dbReference type="Proteomes" id="UP000271889">
    <property type="component" value="Unassembled WGS sequence"/>
</dbReference>